<comment type="caution">
    <text evidence="1">The sequence shown here is derived from an EMBL/GenBank/DDBJ whole genome shotgun (WGS) entry which is preliminary data.</text>
</comment>
<dbReference type="EMBL" id="JAAMPC010000010">
    <property type="protein sequence ID" value="KAG2287577.1"/>
    <property type="molecule type" value="Genomic_DNA"/>
</dbReference>
<evidence type="ECO:0000313" key="2">
    <source>
        <dbReference type="Proteomes" id="UP000886595"/>
    </source>
</evidence>
<keyword evidence="2" id="KW-1185">Reference proteome</keyword>
<reference evidence="1 2" key="1">
    <citation type="submission" date="2020-02" db="EMBL/GenBank/DDBJ databases">
        <authorList>
            <person name="Ma Q."/>
            <person name="Huang Y."/>
            <person name="Song X."/>
            <person name="Pei D."/>
        </authorList>
    </citation>
    <scope>NUCLEOTIDE SEQUENCE [LARGE SCALE GENOMIC DNA]</scope>
    <source>
        <strain evidence="1">Sxm20200214</strain>
        <tissue evidence="1">Leaf</tissue>
    </source>
</reference>
<dbReference type="OrthoDB" id="1999810at2759"/>
<dbReference type="AlphaFoldDB" id="A0A8X7RGV8"/>
<gene>
    <name evidence="1" type="ORF">Bca52824_047181</name>
</gene>
<dbReference type="Proteomes" id="UP000886595">
    <property type="component" value="Unassembled WGS sequence"/>
</dbReference>
<sequence>MTTGGAQLLAKMVSKTDDPQTLRMVAGALDNLCGNGDKIYKFWDQRWKFRTLGWVKLHNRKYRVDLRGRVCNSEDVRLRAYSTEMKSATEEEKLDLDDEIDDGRAENDRGIARVGLKQWSLGAGGRCGQGLTADSWQRLEARTADLWTRAKTGRGIEAEG</sequence>
<organism evidence="1 2">
    <name type="scientific">Brassica carinata</name>
    <name type="common">Ethiopian mustard</name>
    <name type="synonym">Abyssinian cabbage</name>
    <dbReference type="NCBI Taxonomy" id="52824"/>
    <lineage>
        <taxon>Eukaryota</taxon>
        <taxon>Viridiplantae</taxon>
        <taxon>Streptophyta</taxon>
        <taxon>Embryophyta</taxon>
        <taxon>Tracheophyta</taxon>
        <taxon>Spermatophyta</taxon>
        <taxon>Magnoliopsida</taxon>
        <taxon>eudicotyledons</taxon>
        <taxon>Gunneridae</taxon>
        <taxon>Pentapetalae</taxon>
        <taxon>rosids</taxon>
        <taxon>malvids</taxon>
        <taxon>Brassicales</taxon>
        <taxon>Brassicaceae</taxon>
        <taxon>Brassiceae</taxon>
        <taxon>Brassica</taxon>
    </lineage>
</organism>
<protein>
    <submittedName>
        <fullName evidence="1">Uncharacterized protein</fullName>
    </submittedName>
</protein>
<proteinExistence type="predicted"/>
<name>A0A8X7RGV8_BRACI</name>
<evidence type="ECO:0000313" key="1">
    <source>
        <dbReference type="EMBL" id="KAG2287577.1"/>
    </source>
</evidence>
<accession>A0A8X7RGV8</accession>